<dbReference type="OrthoDB" id="2508795at2"/>
<dbReference type="SMART" id="SM00448">
    <property type="entry name" value="REC"/>
    <property type="match status" value="1"/>
</dbReference>
<dbReference type="InterPro" id="IPR041522">
    <property type="entry name" value="CdaR_GGDEF"/>
</dbReference>
<evidence type="ECO:0000256" key="2">
    <source>
        <dbReference type="ARBA" id="ARBA00022490"/>
    </source>
</evidence>
<dbReference type="Gene3D" id="3.40.50.2300">
    <property type="match status" value="1"/>
</dbReference>
<dbReference type="InterPro" id="IPR011006">
    <property type="entry name" value="CheY-like_superfamily"/>
</dbReference>
<reference evidence="11 12" key="1">
    <citation type="journal article" date="2019" name="Microorganisms">
        <title>Paenibacillus lutrae sp. nov., A Chitinolytic Species Isolated from A River Otter in Castril Natural Park, Granada, Spain.</title>
        <authorList>
            <person name="Rodriguez M."/>
            <person name="Reina J.C."/>
            <person name="Bejar V."/>
            <person name="Llamas I."/>
        </authorList>
    </citation>
    <scope>NUCLEOTIDE SEQUENCE [LARGE SCALE GENOMIC DNA]</scope>
    <source>
        <strain evidence="11 12">N10</strain>
    </source>
</reference>
<dbReference type="Pfam" id="PF12833">
    <property type="entry name" value="HTH_18"/>
    <property type="match status" value="1"/>
</dbReference>
<feature type="modified residue" description="4-aspartylphosphate" evidence="8">
    <location>
        <position position="54"/>
    </location>
</feature>
<feature type="domain" description="HTH araC/xylS-type" evidence="9">
    <location>
        <begin position="436"/>
        <end position="532"/>
    </location>
</feature>
<dbReference type="SUPFAM" id="SSF52172">
    <property type="entry name" value="CheY-like"/>
    <property type="match status" value="1"/>
</dbReference>
<dbReference type="InterPro" id="IPR051552">
    <property type="entry name" value="HptR"/>
</dbReference>
<name>A0A7X3FLV9_9BACL</name>
<keyword evidence="7" id="KW-0804">Transcription</keyword>
<dbReference type="Pfam" id="PF00072">
    <property type="entry name" value="Response_reg"/>
    <property type="match status" value="1"/>
</dbReference>
<protein>
    <submittedName>
        <fullName evidence="11">Response regulator</fullName>
    </submittedName>
</protein>
<dbReference type="Proteomes" id="UP000490800">
    <property type="component" value="Unassembled WGS sequence"/>
</dbReference>
<organism evidence="11 12">
    <name type="scientific">Paenibacillus lutrae</name>
    <dbReference type="NCBI Taxonomy" id="2078573"/>
    <lineage>
        <taxon>Bacteria</taxon>
        <taxon>Bacillati</taxon>
        <taxon>Bacillota</taxon>
        <taxon>Bacilli</taxon>
        <taxon>Bacillales</taxon>
        <taxon>Paenibacillaceae</taxon>
        <taxon>Paenibacillus</taxon>
    </lineage>
</organism>
<dbReference type="GO" id="GO:0003700">
    <property type="term" value="F:DNA-binding transcription factor activity"/>
    <property type="evidence" value="ECO:0007669"/>
    <property type="project" value="InterPro"/>
</dbReference>
<accession>A0A7X3FLV9</accession>
<evidence type="ECO:0000313" key="12">
    <source>
        <dbReference type="Proteomes" id="UP000490800"/>
    </source>
</evidence>
<keyword evidence="12" id="KW-1185">Reference proteome</keyword>
<feature type="domain" description="Response regulatory" evidence="10">
    <location>
        <begin position="2"/>
        <end position="119"/>
    </location>
</feature>
<dbReference type="PROSITE" id="PS01124">
    <property type="entry name" value="HTH_ARAC_FAMILY_2"/>
    <property type="match status" value="1"/>
</dbReference>
<keyword evidence="6" id="KW-0238">DNA-binding</keyword>
<dbReference type="RefSeq" id="WP_157338444.1">
    <property type="nucleotide sequence ID" value="NZ_RHLK01000017.1"/>
</dbReference>
<evidence type="ECO:0000256" key="7">
    <source>
        <dbReference type="ARBA" id="ARBA00023163"/>
    </source>
</evidence>
<keyword evidence="4" id="KW-0902">Two-component regulatory system</keyword>
<evidence type="ECO:0000259" key="9">
    <source>
        <dbReference type="PROSITE" id="PS01124"/>
    </source>
</evidence>
<evidence type="ECO:0000256" key="5">
    <source>
        <dbReference type="ARBA" id="ARBA00023015"/>
    </source>
</evidence>
<dbReference type="InterPro" id="IPR018062">
    <property type="entry name" value="HTH_AraC-typ_CS"/>
</dbReference>
<dbReference type="SMART" id="SM00342">
    <property type="entry name" value="HTH_ARAC"/>
    <property type="match status" value="1"/>
</dbReference>
<dbReference type="PROSITE" id="PS00041">
    <property type="entry name" value="HTH_ARAC_FAMILY_1"/>
    <property type="match status" value="1"/>
</dbReference>
<dbReference type="InterPro" id="IPR020449">
    <property type="entry name" value="Tscrpt_reg_AraC-type_HTH"/>
</dbReference>
<evidence type="ECO:0000256" key="4">
    <source>
        <dbReference type="ARBA" id="ARBA00023012"/>
    </source>
</evidence>
<comment type="subcellular location">
    <subcellularLocation>
        <location evidence="1">Cytoplasm</location>
    </subcellularLocation>
</comment>
<dbReference type="CDD" id="cd17536">
    <property type="entry name" value="REC_YesN-like"/>
    <property type="match status" value="1"/>
</dbReference>
<evidence type="ECO:0000256" key="3">
    <source>
        <dbReference type="ARBA" id="ARBA00022553"/>
    </source>
</evidence>
<dbReference type="PROSITE" id="PS50110">
    <property type="entry name" value="RESPONSE_REGULATORY"/>
    <property type="match status" value="1"/>
</dbReference>
<dbReference type="InterPro" id="IPR001789">
    <property type="entry name" value="Sig_transdc_resp-reg_receiver"/>
</dbReference>
<dbReference type="PRINTS" id="PR00032">
    <property type="entry name" value="HTHARAC"/>
</dbReference>
<evidence type="ECO:0000256" key="1">
    <source>
        <dbReference type="ARBA" id="ARBA00004496"/>
    </source>
</evidence>
<dbReference type="Pfam" id="PF17853">
    <property type="entry name" value="GGDEF_2"/>
    <property type="match status" value="1"/>
</dbReference>
<evidence type="ECO:0000259" key="10">
    <source>
        <dbReference type="PROSITE" id="PS50110"/>
    </source>
</evidence>
<dbReference type="EMBL" id="RHLK01000017">
    <property type="protein sequence ID" value="MVP02022.1"/>
    <property type="molecule type" value="Genomic_DNA"/>
</dbReference>
<proteinExistence type="predicted"/>
<dbReference type="InterPro" id="IPR009057">
    <property type="entry name" value="Homeodomain-like_sf"/>
</dbReference>
<dbReference type="GO" id="GO:0043565">
    <property type="term" value="F:sequence-specific DNA binding"/>
    <property type="evidence" value="ECO:0007669"/>
    <property type="project" value="InterPro"/>
</dbReference>
<dbReference type="SUPFAM" id="SSF46689">
    <property type="entry name" value="Homeodomain-like"/>
    <property type="match status" value="2"/>
</dbReference>
<evidence type="ECO:0000256" key="6">
    <source>
        <dbReference type="ARBA" id="ARBA00023125"/>
    </source>
</evidence>
<keyword evidence="2" id="KW-0963">Cytoplasm</keyword>
<comment type="caution">
    <text evidence="11">The sequence shown here is derived from an EMBL/GenBank/DDBJ whole genome shotgun (WGS) entry which is preliminary data.</text>
</comment>
<sequence>MNLMIVEDEVRLRNSLVNNIPWEENGIEVIAQAASGAEALYLFERKKPDIVLLDVQMPEMDGLTLAQKLREKDAFIKMIILSGHDNFGFAQLAMEAGVSNYLLKPAGDEEILATVLSAAESLRQELDRWHSQAELQEKWSEHLPQLQTTFFQNLISGKYDLWEIRKISRDYLLNLDETMQYTVALADVDPLSLDEPRYKSGDMPLLRFSLQCVAREFLQNHGCWVFTDSNGFTLILFAMPSGERANDVMLRVNAAIVKLLSQVKECLKITCSAGISGGTGSLDEVSKLYSQAYQALQDRIVYGSDIAIPYQDKPAGSTGVPLSNNSEKTLEIALETSDESKALEALAELWSQGMEQSGTVAEMHEGLMYWSSLIIRIIHKQGWRVQDVVREDYIYYQDVTKLTTKQQIHSWLERTVRKFIAYMQEQRKTTSHQVVKTILSIVEAEIDSDITLHSVADRLYVNSSYLSRLFKQETGVAFSAYVLDRKMDRAKSALLDGAKVYDAARIVGYRDVSYFTKVFRKYWGVTPGEMKH</sequence>
<dbReference type="Gene3D" id="1.10.10.60">
    <property type="entry name" value="Homeodomain-like"/>
    <property type="match status" value="2"/>
</dbReference>
<dbReference type="AlphaFoldDB" id="A0A7X3FLV9"/>
<evidence type="ECO:0000313" key="11">
    <source>
        <dbReference type="EMBL" id="MVP02022.1"/>
    </source>
</evidence>
<dbReference type="GO" id="GO:0000160">
    <property type="term" value="P:phosphorelay signal transduction system"/>
    <property type="evidence" value="ECO:0007669"/>
    <property type="project" value="UniProtKB-KW"/>
</dbReference>
<dbReference type="PANTHER" id="PTHR42713:SF3">
    <property type="entry name" value="TRANSCRIPTIONAL REGULATORY PROTEIN HPTR"/>
    <property type="match status" value="1"/>
</dbReference>
<evidence type="ECO:0000256" key="8">
    <source>
        <dbReference type="PROSITE-ProRule" id="PRU00169"/>
    </source>
</evidence>
<dbReference type="InterPro" id="IPR018060">
    <property type="entry name" value="HTH_AraC"/>
</dbReference>
<dbReference type="PANTHER" id="PTHR42713">
    <property type="entry name" value="HISTIDINE KINASE-RELATED"/>
    <property type="match status" value="1"/>
</dbReference>
<keyword evidence="5" id="KW-0805">Transcription regulation</keyword>
<dbReference type="GO" id="GO:0005737">
    <property type="term" value="C:cytoplasm"/>
    <property type="evidence" value="ECO:0007669"/>
    <property type="project" value="UniProtKB-SubCell"/>
</dbReference>
<keyword evidence="3 8" id="KW-0597">Phosphoprotein</keyword>
<gene>
    <name evidence="11" type="ORF">EDM21_21315</name>
</gene>